<dbReference type="InterPro" id="IPR056601">
    <property type="entry name" value="Galaxin_dom"/>
</dbReference>
<keyword evidence="3" id="KW-1185">Reference proteome</keyword>
<dbReference type="Proteomes" id="UP000230750">
    <property type="component" value="Unassembled WGS sequence"/>
</dbReference>
<feature type="domain" description="Galaxin-like repeats" evidence="1">
    <location>
        <begin position="11"/>
        <end position="127"/>
    </location>
</feature>
<gene>
    <name evidence="2" type="ORF">BSL78_00768</name>
</gene>
<dbReference type="EMBL" id="MRZV01000014">
    <property type="protein sequence ID" value="PIK62337.1"/>
    <property type="molecule type" value="Genomic_DNA"/>
</dbReference>
<dbReference type="PANTHER" id="PTHR34490">
    <property type="entry name" value="PROTEIN CBG12054-RELATED"/>
    <property type="match status" value="1"/>
</dbReference>
<name>A0A2G8LPZ2_STIJA</name>
<sequence>MAYCSFAADGACCNHKPYSRHNASCCRDVITEGVPEIAGIQECSEEQSYWNSASISCQLGIVLDSYAEVQCCGNEVLSITDQICCAGKILTRTGPDDICCGTEILKPNAFCVEGRIVLKETHEDSYCLLRNDTFRIERIITYDSNAYICKDGALAVKKPNQRYCEGAKTIYDVQTEICCGHIRVHKNTNPWGLERRCCGYGVYHPQEQSCYGYHVFQIPERFAEITHRRDVQEEQHLAAAFDQHCCQGKPISDRTHICCDDHVYSIEGMENPQCCGRRVVDLNALEAVCCEGSWHFTGGEAKSCIGAVAVAKRERLCGDTIYLRADGQCCGNGIYNPRTHLCCDGVRLPKSHRDDVCCGTTKYCRRNRQLKCCQGTLHEMVSGRVCCGSSLINPTQDVCLEDRYQVSGNNSKRPAMPPTTNPWGLERRCCGYGVYHPQEQSCYGYHVFQIPERFAEICSLSLYDSRTEVCINDHIYSRTTTELTIEMCRKSNNLAAAFDQHCCQGKPISDRTHIAVMTIRVVDLNALEAVCCEGSWHFTGGEAKSCIGAVAVAKRERLCGDTIYLRADGQCCGNGIYNPRTHLCCDGVR</sequence>
<organism evidence="2 3">
    <name type="scientific">Stichopus japonicus</name>
    <name type="common">Sea cucumber</name>
    <dbReference type="NCBI Taxonomy" id="307972"/>
    <lineage>
        <taxon>Eukaryota</taxon>
        <taxon>Metazoa</taxon>
        <taxon>Echinodermata</taxon>
        <taxon>Eleutherozoa</taxon>
        <taxon>Echinozoa</taxon>
        <taxon>Holothuroidea</taxon>
        <taxon>Aspidochirotacea</taxon>
        <taxon>Aspidochirotida</taxon>
        <taxon>Stichopodidae</taxon>
        <taxon>Apostichopus</taxon>
    </lineage>
</organism>
<reference evidence="2 3" key="1">
    <citation type="journal article" date="2017" name="PLoS Biol.">
        <title>The sea cucumber genome provides insights into morphological evolution and visceral regeneration.</title>
        <authorList>
            <person name="Zhang X."/>
            <person name="Sun L."/>
            <person name="Yuan J."/>
            <person name="Sun Y."/>
            <person name="Gao Y."/>
            <person name="Zhang L."/>
            <person name="Li S."/>
            <person name="Dai H."/>
            <person name="Hamel J.F."/>
            <person name="Liu C."/>
            <person name="Yu Y."/>
            <person name="Liu S."/>
            <person name="Lin W."/>
            <person name="Guo K."/>
            <person name="Jin S."/>
            <person name="Xu P."/>
            <person name="Storey K.B."/>
            <person name="Huan P."/>
            <person name="Zhang T."/>
            <person name="Zhou Y."/>
            <person name="Zhang J."/>
            <person name="Lin C."/>
            <person name="Li X."/>
            <person name="Xing L."/>
            <person name="Huo D."/>
            <person name="Sun M."/>
            <person name="Wang L."/>
            <person name="Mercier A."/>
            <person name="Li F."/>
            <person name="Yang H."/>
            <person name="Xiang J."/>
        </authorList>
    </citation>
    <scope>NUCLEOTIDE SEQUENCE [LARGE SCALE GENOMIC DNA]</scope>
    <source>
        <strain evidence="2">Shaxun</strain>
        <tissue evidence="2">Muscle</tissue>
    </source>
</reference>
<dbReference type="AlphaFoldDB" id="A0A2G8LPZ2"/>
<dbReference type="Pfam" id="PF24748">
    <property type="entry name" value="Galaxin_repeat"/>
    <property type="match status" value="3"/>
</dbReference>
<feature type="domain" description="Galaxin-like repeats" evidence="1">
    <location>
        <begin position="244"/>
        <end position="373"/>
    </location>
</feature>
<evidence type="ECO:0000313" key="2">
    <source>
        <dbReference type="EMBL" id="PIK62337.1"/>
    </source>
</evidence>
<dbReference type="InterPro" id="IPR055284">
    <property type="entry name" value="Galaxin-like"/>
</dbReference>
<evidence type="ECO:0000259" key="1">
    <source>
        <dbReference type="Pfam" id="PF24748"/>
    </source>
</evidence>
<proteinExistence type="predicted"/>
<accession>A0A2G8LPZ2</accession>
<protein>
    <recommendedName>
        <fullName evidence="1">Galaxin-like repeats domain-containing protein</fullName>
    </recommendedName>
</protein>
<dbReference type="OrthoDB" id="5989849at2759"/>
<feature type="domain" description="Galaxin-like repeats" evidence="1">
    <location>
        <begin position="498"/>
        <end position="587"/>
    </location>
</feature>
<evidence type="ECO:0000313" key="3">
    <source>
        <dbReference type="Proteomes" id="UP000230750"/>
    </source>
</evidence>
<comment type="caution">
    <text evidence="2">The sequence shown here is derived from an EMBL/GenBank/DDBJ whole genome shotgun (WGS) entry which is preliminary data.</text>
</comment>